<evidence type="ECO:0000313" key="3">
    <source>
        <dbReference type="Proteomes" id="UP001598112"/>
    </source>
</evidence>
<dbReference type="Proteomes" id="UP001598112">
    <property type="component" value="Unassembled WGS sequence"/>
</dbReference>
<gene>
    <name evidence="2" type="ORF">SKC35_08090</name>
</gene>
<dbReference type="PROSITE" id="PS50943">
    <property type="entry name" value="HTH_CROC1"/>
    <property type="match status" value="1"/>
</dbReference>
<organism evidence="2 3">
    <name type="scientific">Aquirufa originis</name>
    <dbReference type="NCBI Taxonomy" id="3096514"/>
    <lineage>
        <taxon>Bacteria</taxon>
        <taxon>Pseudomonadati</taxon>
        <taxon>Bacteroidota</taxon>
        <taxon>Cytophagia</taxon>
        <taxon>Cytophagales</taxon>
        <taxon>Flectobacillaceae</taxon>
        <taxon>Aquirufa</taxon>
    </lineage>
</organism>
<accession>A0ABW6D6J5</accession>
<evidence type="ECO:0000259" key="1">
    <source>
        <dbReference type="PROSITE" id="PS50943"/>
    </source>
</evidence>
<evidence type="ECO:0000313" key="2">
    <source>
        <dbReference type="EMBL" id="MFD3293645.1"/>
    </source>
</evidence>
<proteinExistence type="predicted"/>
<dbReference type="EMBL" id="JBBKXY010000002">
    <property type="protein sequence ID" value="MFD3293645.1"/>
    <property type="molecule type" value="Genomic_DNA"/>
</dbReference>
<dbReference type="Gene3D" id="1.10.260.40">
    <property type="entry name" value="lambda repressor-like DNA-binding domains"/>
    <property type="match status" value="1"/>
</dbReference>
<dbReference type="SUPFAM" id="SSF47413">
    <property type="entry name" value="lambda repressor-like DNA-binding domains"/>
    <property type="match status" value="1"/>
</dbReference>
<keyword evidence="3" id="KW-1185">Reference proteome</keyword>
<protein>
    <submittedName>
        <fullName evidence="2">Helix-turn-helix domain-containing protein</fullName>
    </submittedName>
</protein>
<name>A0ABW6D6J5_9BACT</name>
<feature type="domain" description="HTH cro/C1-type" evidence="1">
    <location>
        <begin position="66"/>
        <end position="120"/>
    </location>
</feature>
<dbReference type="CDD" id="cd00093">
    <property type="entry name" value="HTH_XRE"/>
    <property type="match status" value="1"/>
</dbReference>
<reference evidence="2 3" key="1">
    <citation type="submission" date="2024-03" db="EMBL/GenBank/DDBJ databases">
        <title>Aquirufa genome sequencing.</title>
        <authorList>
            <person name="Pitt A."/>
            <person name="Hahn M.W."/>
        </authorList>
    </citation>
    <scope>NUCLEOTIDE SEQUENCE [LARGE SCALE GENOMIC DNA]</scope>
    <source>
        <strain evidence="2 3">KTFRIE-69F</strain>
    </source>
</reference>
<sequence>MNSPIKYRVIDSETQYKSYCDTVEKLVFSTNITPAIQDEINLLTLLIETYDKQNSTFRNLDPVQLLKSLLAEHRMKAADLARKLQVSEGLISDILKYKKGMSKKTIRGIAELFKMQQEAFNRNYALVSTSELTQS</sequence>
<dbReference type="Pfam" id="PF13443">
    <property type="entry name" value="HTH_26"/>
    <property type="match status" value="1"/>
</dbReference>
<comment type="caution">
    <text evidence="2">The sequence shown here is derived from an EMBL/GenBank/DDBJ whole genome shotgun (WGS) entry which is preliminary data.</text>
</comment>
<dbReference type="InterPro" id="IPR010982">
    <property type="entry name" value="Lambda_DNA-bd_dom_sf"/>
</dbReference>
<dbReference type="InterPro" id="IPR001387">
    <property type="entry name" value="Cro/C1-type_HTH"/>
</dbReference>
<dbReference type="RefSeq" id="WP_377978909.1">
    <property type="nucleotide sequence ID" value="NZ_JBBKXY010000002.1"/>
</dbReference>